<accession>W0RAB2</accession>
<dbReference type="InterPro" id="IPR012354">
    <property type="entry name" value="Esterase_lipase"/>
</dbReference>
<proteinExistence type="predicted"/>
<reference evidence="4 5" key="1">
    <citation type="journal article" date="2014" name="Genome Announc.">
        <title>Genome Sequence and Methylome of Soil Bacterium Gemmatirosa kalamazoonensis KBS708T, a Member of the Rarely Cultivated Gemmatimonadetes Phylum.</title>
        <authorList>
            <person name="Debruyn J.M."/>
            <person name="Radosevich M."/>
            <person name="Wommack K.E."/>
            <person name="Polson S.W."/>
            <person name="Hauser L.J."/>
            <person name="Fawaz M.N."/>
            <person name="Korlach J."/>
            <person name="Tsai Y.C."/>
        </authorList>
    </citation>
    <scope>NUCLEOTIDE SEQUENCE [LARGE SCALE GENOMIC DNA]</scope>
    <source>
        <strain evidence="4 5">KBS708</strain>
    </source>
</reference>
<keyword evidence="5" id="KW-1185">Reference proteome</keyword>
<evidence type="ECO:0000256" key="1">
    <source>
        <dbReference type="PIRSR" id="PIRSR017388-1"/>
    </source>
</evidence>
<dbReference type="Pfam" id="PF12146">
    <property type="entry name" value="Hydrolase_4"/>
    <property type="match status" value="1"/>
</dbReference>
<dbReference type="STRING" id="861299.J421_0517"/>
<dbReference type="OrthoDB" id="8612291at2"/>
<dbReference type="FunCoup" id="W0RAB2">
    <property type="interactions" value="6"/>
</dbReference>
<dbReference type="InterPro" id="IPR029058">
    <property type="entry name" value="AB_hydrolase_fold"/>
</dbReference>
<dbReference type="ESTHER" id="9bact-w0rab2">
    <property type="family name" value="CarbLipBact_2"/>
</dbReference>
<dbReference type="Proteomes" id="UP000019151">
    <property type="component" value="Chromosome"/>
</dbReference>
<dbReference type="SUPFAM" id="SSF53474">
    <property type="entry name" value="alpha/beta-Hydrolases"/>
    <property type="match status" value="1"/>
</dbReference>
<dbReference type="eggNOG" id="COG1647">
    <property type="taxonomic scope" value="Bacteria"/>
</dbReference>
<dbReference type="Gene3D" id="3.40.50.1820">
    <property type="entry name" value="alpha/beta hydrolase"/>
    <property type="match status" value="1"/>
</dbReference>
<dbReference type="PANTHER" id="PTHR43798:SF33">
    <property type="entry name" value="HYDROLASE, PUTATIVE (AFU_ORTHOLOGUE AFUA_2G14860)-RELATED"/>
    <property type="match status" value="1"/>
</dbReference>
<protein>
    <submittedName>
        <fullName evidence="4">Putative esterase</fullName>
    </submittedName>
</protein>
<feature type="binding site" evidence="2">
    <location>
        <position position="50"/>
    </location>
    <ligand>
        <name>substrate</name>
    </ligand>
</feature>
<evidence type="ECO:0000313" key="4">
    <source>
        <dbReference type="EMBL" id="AHG88054.1"/>
    </source>
</evidence>
<feature type="binding site" evidence="2">
    <location>
        <position position="119"/>
    </location>
    <ligand>
        <name>substrate</name>
    </ligand>
</feature>
<dbReference type="PANTHER" id="PTHR43798">
    <property type="entry name" value="MONOACYLGLYCEROL LIPASE"/>
    <property type="match status" value="1"/>
</dbReference>
<dbReference type="RefSeq" id="WP_025409599.1">
    <property type="nucleotide sequence ID" value="NZ_CP007128.1"/>
</dbReference>
<dbReference type="InterPro" id="IPR050266">
    <property type="entry name" value="AB_hydrolase_sf"/>
</dbReference>
<evidence type="ECO:0000313" key="5">
    <source>
        <dbReference type="Proteomes" id="UP000019151"/>
    </source>
</evidence>
<evidence type="ECO:0000256" key="2">
    <source>
        <dbReference type="PIRSR" id="PIRSR017388-2"/>
    </source>
</evidence>
<feature type="active site" description="Nucleophile" evidence="1">
    <location>
        <position position="118"/>
    </location>
</feature>
<organism evidence="4 5">
    <name type="scientific">Gemmatirosa kalamazoonensis</name>
    <dbReference type="NCBI Taxonomy" id="861299"/>
    <lineage>
        <taxon>Bacteria</taxon>
        <taxon>Pseudomonadati</taxon>
        <taxon>Gemmatimonadota</taxon>
        <taxon>Gemmatimonadia</taxon>
        <taxon>Gemmatimonadales</taxon>
        <taxon>Gemmatimonadaceae</taxon>
        <taxon>Gemmatirosa</taxon>
    </lineage>
</organism>
<dbReference type="EMBL" id="CP007128">
    <property type="protein sequence ID" value="AHG88054.1"/>
    <property type="molecule type" value="Genomic_DNA"/>
</dbReference>
<dbReference type="InterPro" id="IPR022742">
    <property type="entry name" value="Hydrolase_4"/>
</dbReference>
<dbReference type="GO" id="GO:0016020">
    <property type="term" value="C:membrane"/>
    <property type="evidence" value="ECO:0007669"/>
    <property type="project" value="TreeGrafter"/>
</dbReference>
<dbReference type="InParanoid" id="W0RAB2"/>
<sequence>MPSILDARVQRLRREVAERLPLGPEGYVVGAEPIALDGDPGRAVLLLHGFGDATDTLVGLAAHLHARGWTVRAPLLPGHGRTLDAFAASGADAWLTAAREAYDALRARCPRVAVVGLSMGAALAVVLAADAPPPALVLLAPYLSAPPVVRVIGALHRVLGLLAPWLRTRGEGSIHEPVARAASRGYGVVTPRLVSQLGRVVHRARAALPRVAAPTLVVLSRRDNRVAPAAALSALARLGGAPAEVVWLEGSGHVITVDYEKERVYALVAAWIDEH</sequence>
<dbReference type="AlphaFoldDB" id="W0RAB2"/>
<dbReference type="HOGENOM" id="CLU_076594_0_0_0"/>
<dbReference type="GO" id="GO:0052689">
    <property type="term" value="F:carboxylic ester hydrolase activity"/>
    <property type="evidence" value="ECO:0007669"/>
    <property type="project" value="InterPro"/>
</dbReference>
<dbReference type="PIRSF" id="PIRSF017388">
    <property type="entry name" value="Esterase_lipase"/>
    <property type="match status" value="1"/>
</dbReference>
<name>W0RAB2_9BACT</name>
<feature type="active site" description="Charge relay system" evidence="1">
    <location>
        <position position="253"/>
    </location>
</feature>
<feature type="active site" description="Charge relay system" evidence="1">
    <location>
        <position position="223"/>
    </location>
</feature>
<dbReference type="KEGG" id="gba:J421_0517"/>
<gene>
    <name evidence="4" type="ORF">J421_0517</name>
</gene>
<evidence type="ECO:0000259" key="3">
    <source>
        <dbReference type="Pfam" id="PF12146"/>
    </source>
</evidence>
<feature type="domain" description="Serine aminopeptidase S33" evidence="3">
    <location>
        <begin position="40"/>
        <end position="258"/>
    </location>
</feature>